<dbReference type="InterPro" id="IPR013584">
    <property type="entry name" value="RAP"/>
</dbReference>
<feature type="region of interest" description="Disordered" evidence="1">
    <location>
        <begin position="111"/>
        <end position="131"/>
    </location>
</feature>
<dbReference type="EMBL" id="CAJOBP010040852">
    <property type="protein sequence ID" value="CAF4753526.1"/>
    <property type="molecule type" value="Genomic_DNA"/>
</dbReference>
<dbReference type="Pfam" id="PF08373">
    <property type="entry name" value="RAP"/>
    <property type="match status" value="1"/>
</dbReference>
<keyword evidence="4" id="KW-1185">Reference proteome</keyword>
<evidence type="ECO:0000313" key="4">
    <source>
        <dbReference type="Proteomes" id="UP000663873"/>
    </source>
</evidence>
<dbReference type="AlphaFoldDB" id="A0A821LN06"/>
<gene>
    <name evidence="3" type="ORF">UJA718_LOCUS39059</name>
</gene>
<evidence type="ECO:0000313" key="3">
    <source>
        <dbReference type="EMBL" id="CAF4753526.1"/>
    </source>
</evidence>
<protein>
    <recommendedName>
        <fullName evidence="2">RAP domain-containing protein</fullName>
    </recommendedName>
</protein>
<feature type="domain" description="RAP" evidence="2">
    <location>
        <begin position="44"/>
        <end position="102"/>
    </location>
</feature>
<feature type="non-terminal residue" evidence="3">
    <location>
        <position position="1"/>
    </location>
</feature>
<accession>A0A821LN06</accession>
<reference evidence="3" key="1">
    <citation type="submission" date="2021-02" db="EMBL/GenBank/DDBJ databases">
        <authorList>
            <person name="Nowell W R."/>
        </authorList>
    </citation>
    <scope>NUCLEOTIDE SEQUENCE</scope>
</reference>
<evidence type="ECO:0000256" key="1">
    <source>
        <dbReference type="SAM" id="MobiDB-lite"/>
    </source>
</evidence>
<dbReference type="SMART" id="SM00952">
    <property type="entry name" value="RAP"/>
    <property type="match status" value="1"/>
</dbReference>
<dbReference type="PROSITE" id="PS51286">
    <property type="entry name" value="RAP"/>
    <property type="match status" value="1"/>
</dbReference>
<sequence length="131" mass="14635">CLMVVDKAGAPQDLNTVLTNGDNNGSNGQTTFNKIRMDENNFKIALKCLDYQDKTLLTKSVSGSVALQLRLLNSLGYKCVPIDYDEFIKIQAQNDRSKYIQRKIKEAIGSSSNSDHQTNIFTNNKTTENNI</sequence>
<organism evidence="3 4">
    <name type="scientific">Rotaria socialis</name>
    <dbReference type="NCBI Taxonomy" id="392032"/>
    <lineage>
        <taxon>Eukaryota</taxon>
        <taxon>Metazoa</taxon>
        <taxon>Spiralia</taxon>
        <taxon>Gnathifera</taxon>
        <taxon>Rotifera</taxon>
        <taxon>Eurotatoria</taxon>
        <taxon>Bdelloidea</taxon>
        <taxon>Philodinida</taxon>
        <taxon>Philodinidae</taxon>
        <taxon>Rotaria</taxon>
    </lineage>
</organism>
<comment type="caution">
    <text evidence="3">The sequence shown here is derived from an EMBL/GenBank/DDBJ whole genome shotgun (WGS) entry which is preliminary data.</text>
</comment>
<name>A0A821LN06_9BILA</name>
<evidence type="ECO:0000259" key="2">
    <source>
        <dbReference type="PROSITE" id="PS51286"/>
    </source>
</evidence>
<proteinExistence type="predicted"/>
<dbReference type="Proteomes" id="UP000663873">
    <property type="component" value="Unassembled WGS sequence"/>
</dbReference>